<dbReference type="InterPro" id="IPR012590">
    <property type="entry name" value="POPLD_dom"/>
</dbReference>
<feature type="region of interest" description="Disordered" evidence="4">
    <location>
        <begin position="88"/>
        <end position="108"/>
    </location>
</feature>
<dbReference type="Proteomes" id="UP000509704">
    <property type="component" value="Chromosome 4"/>
</dbReference>
<name>A0A7H9B139_ZYGMR</name>
<dbReference type="EMBL" id="CP058607">
    <property type="protein sequence ID" value="QLG72340.1"/>
    <property type="molecule type" value="Genomic_DNA"/>
</dbReference>
<dbReference type="Pfam" id="PF08170">
    <property type="entry name" value="POPLD"/>
    <property type="match status" value="1"/>
</dbReference>
<reference evidence="8 9" key="1">
    <citation type="submission" date="2020-07" db="EMBL/GenBank/DDBJ databases">
        <title>The yeast mating-type switching endonuclease HO is a domesticated member of an unorthodox homing genetic element family.</title>
        <authorList>
            <person name="Coughlan A.Y."/>
            <person name="Lombardi L."/>
            <person name="Braun-Galleani S."/>
            <person name="Martos A.R."/>
            <person name="Galeote V."/>
            <person name="Bigey F."/>
            <person name="Dequin S."/>
            <person name="Byrne K.P."/>
            <person name="Wolfe K.H."/>
        </authorList>
    </citation>
    <scope>NUCLEOTIDE SEQUENCE [LARGE SCALE GENOMIC DNA]</scope>
    <source>
        <strain evidence="8 9">NRRL Y-6702</strain>
    </source>
</reference>
<sequence length="882" mass="100801">MSSGVTGGKKQLNRNQLFKRQKIRNARTIRAEAVRFDVKQNVAGSNAGRLEGGNNLSESGGILKVAEFVSSREFELKELQLAMRTSKSANSTRVFQSLPRKLRRRTASHNVKRIPKRMRNRAMREMAKNDQRVVSPGSKSNGSVFKKTKRNHGLSARALYRAKMSVKLLRLASKSASMKLALPDGVLSRNINLRSKIKFLNSQIGAKRRNNPDVLSRNNAMGSYDNCALNELALPPRNRIKFLKRQRFFAWIPSHIWNAKRSHMIKRWGYQIPWSPTQKCFRLTHRLGGNVASSDGALALDTSFYGTMIVKDSLKKDENGSNLKEIISTLSGSRSVTKKFRDSKNWFEGYVYDIENDCSTILGPVDLLWIDVHTVMIRLHPAIYPTVFFAILRKYGDRISLSDCRYSLGSITVKGAKSLNALASIMRTHSKSESFSQLKMASTIADTSVLPLKAMFAFECIDPRHLSAPRPLNTSSSDTPTVDDIINLQNNFPSKEISSIVHKLTNSKERENSYFNQSTLKQLATRRQRLMSTDPVNQTKNMIPYNSKTDPSIPLFIVKRQKSDDWVVILPWFWVLPFWYQLNRVTRVYHMGLRQMQQLSYENNKLFFPDDFPFTLVGQKENSIYKRDTKKLKWDKKAPGKRVSFDKILDIHKDVLPSFQGEIGDYFSCDWKLLQILRNGLKYLTRDGKTLGHCNENKTTQFDSYGARDIQVLNDLFEYYKDIVNKDTYDITQDFSLPIELTVNTRAEPREIDWEKSAQSSINETPLQVTAISCTCVGKGHPTDNSRIYQIPLEDADYWKKVSAGLYRSDGRKDNETKHPLPNIHDLVGFITTGAYHLAEGKGVAQGFIDAEVARKRTSRHLLIRNVGTNTYRLVEWNFIPM</sequence>
<keyword evidence="9" id="KW-1185">Reference proteome</keyword>
<feature type="domain" description="POP1 C-terminal" evidence="7">
    <location>
        <begin position="825"/>
        <end position="879"/>
    </location>
</feature>
<dbReference type="InterPro" id="IPR039182">
    <property type="entry name" value="Pop1"/>
</dbReference>
<comment type="subcellular location">
    <subcellularLocation>
        <location evidence="1">Nucleus</location>
    </subcellularLocation>
</comment>
<dbReference type="KEGG" id="zmk:HG535_0D00470"/>
<proteinExistence type="predicted"/>
<organism evidence="8 9">
    <name type="scientific">Zygotorulaspora mrakii</name>
    <name type="common">Zygosaccharomyces mrakii</name>
    <dbReference type="NCBI Taxonomy" id="42260"/>
    <lineage>
        <taxon>Eukaryota</taxon>
        <taxon>Fungi</taxon>
        <taxon>Dikarya</taxon>
        <taxon>Ascomycota</taxon>
        <taxon>Saccharomycotina</taxon>
        <taxon>Saccharomycetes</taxon>
        <taxon>Saccharomycetales</taxon>
        <taxon>Saccharomycetaceae</taxon>
        <taxon>Zygotorulaspora</taxon>
    </lineage>
</organism>
<evidence type="ECO:0000256" key="1">
    <source>
        <dbReference type="ARBA" id="ARBA00004123"/>
    </source>
</evidence>
<gene>
    <name evidence="8" type="ORF">HG535_0D00470</name>
</gene>
<dbReference type="Pfam" id="PF22770">
    <property type="entry name" value="POP1_C"/>
    <property type="match status" value="1"/>
</dbReference>
<dbReference type="PANTHER" id="PTHR22731:SF3">
    <property type="entry name" value="RIBONUCLEASES P_MRP PROTEIN SUBUNIT POP1"/>
    <property type="match status" value="1"/>
</dbReference>
<evidence type="ECO:0000256" key="2">
    <source>
        <dbReference type="ARBA" id="ARBA00022694"/>
    </source>
</evidence>
<accession>A0A7H9B139</accession>
<evidence type="ECO:0000256" key="3">
    <source>
        <dbReference type="ARBA" id="ARBA00023242"/>
    </source>
</evidence>
<evidence type="ECO:0000259" key="5">
    <source>
        <dbReference type="Pfam" id="PF06978"/>
    </source>
</evidence>
<evidence type="ECO:0000313" key="9">
    <source>
        <dbReference type="Proteomes" id="UP000509704"/>
    </source>
</evidence>
<feature type="domain" description="Pop1 N-terminal" evidence="5">
    <location>
        <begin position="68"/>
        <end position="312"/>
    </location>
</feature>
<evidence type="ECO:0000256" key="4">
    <source>
        <dbReference type="SAM" id="MobiDB-lite"/>
    </source>
</evidence>
<protein>
    <recommendedName>
        <fullName evidence="10">Pop1 N-terminal domain-containing protein</fullName>
    </recommendedName>
</protein>
<dbReference type="GO" id="GO:0001682">
    <property type="term" value="P:tRNA 5'-leader removal"/>
    <property type="evidence" value="ECO:0007669"/>
    <property type="project" value="InterPro"/>
</dbReference>
<dbReference type="PANTHER" id="PTHR22731">
    <property type="entry name" value="RIBONUCLEASES P/MRP PROTEIN SUBUNIT POP1"/>
    <property type="match status" value="1"/>
</dbReference>
<keyword evidence="3" id="KW-0539">Nucleus</keyword>
<feature type="domain" description="POPLD" evidence="6">
    <location>
        <begin position="565"/>
        <end position="671"/>
    </location>
</feature>
<dbReference type="Pfam" id="PF06978">
    <property type="entry name" value="POP1_N"/>
    <property type="match status" value="1"/>
</dbReference>
<dbReference type="AlphaFoldDB" id="A0A7H9B139"/>
<evidence type="ECO:0000259" key="6">
    <source>
        <dbReference type="Pfam" id="PF08170"/>
    </source>
</evidence>
<dbReference type="RefSeq" id="XP_037144068.1">
    <property type="nucleotide sequence ID" value="XM_037288173.1"/>
</dbReference>
<dbReference type="InterPro" id="IPR055079">
    <property type="entry name" value="POP1_C"/>
</dbReference>
<dbReference type="GO" id="GO:0000172">
    <property type="term" value="C:ribonuclease MRP complex"/>
    <property type="evidence" value="ECO:0007669"/>
    <property type="project" value="InterPro"/>
</dbReference>
<dbReference type="InterPro" id="IPR009723">
    <property type="entry name" value="Pop1_N"/>
</dbReference>
<evidence type="ECO:0008006" key="10">
    <source>
        <dbReference type="Google" id="ProtNLM"/>
    </source>
</evidence>
<keyword evidence="2" id="KW-0819">tRNA processing</keyword>
<dbReference type="GeneID" id="59236064"/>
<evidence type="ECO:0000259" key="7">
    <source>
        <dbReference type="Pfam" id="PF22770"/>
    </source>
</evidence>
<dbReference type="OrthoDB" id="442863at2759"/>
<evidence type="ECO:0000313" key="8">
    <source>
        <dbReference type="EMBL" id="QLG72340.1"/>
    </source>
</evidence>
<dbReference type="GO" id="GO:0005655">
    <property type="term" value="C:nucleolar ribonuclease P complex"/>
    <property type="evidence" value="ECO:0007669"/>
    <property type="project" value="InterPro"/>
</dbReference>